<evidence type="ECO:0000256" key="6">
    <source>
        <dbReference type="ARBA" id="ARBA00023242"/>
    </source>
</evidence>
<gene>
    <name evidence="11" type="ORF">LTR78_009154</name>
</gene>
<evidence type="ECO:0000313" key="12">
    <source>
        <dbReference type="Proteomes" id="UP001274830"/>
    </source>
</evidence>
<protein>
    <recommendedName>
        <fullName evidence="3">Transcription initiation factor TFIID subunit 4</fullName>
    </recommendedName>
    <alternativeName>
        <fullName evidence="8">TBP-associated factor 4</fullName>
    </alternativeName>
</protein>
<proteinExistence type="inferred from homology"/>
<feature type="compositionally biased region" description="Low complexity" evidence="9">
    <location>
        <begin position="460"/>
        <end position="487"/>
    </location>
</feature>
<feature type="compositionally biased region" description="Basic and acidic residues" evidence="9">
    <location>
        <begin position="491"/>
        <end position="507"/>
    </location>
</feature>
<dbReference type="AlphaFoldDB" id="A0AAE0TS93"/>
<evidence type="ECO:0000259" key="10">
    <source>
        <dbReference type="Pfam" id="PF05236"/>
    </source>
</evidence>
<reference evidence="11" key="1">
    <citation type="submission" date="2023-07" db="EMBL/GenBank/DDBJ databases">
        <title>Black Yeasts Isolated from many extreme environments.</title>
        <authorList>
            <person name="Coleine C."/>
            <person name="Stajich J.E."/>
            <person name="Selbmann L."/>
        </authorList>
    </citation>
    <scope>NUCLEOTIDE SEQUENCE</scope>
    <source>
        <strain evidence="11">CCFEE 5485</strain>
    </source>
</reference>
<evidence type="ECO:0000256" key="3">
    <source>
        <dbReference type="ARBA" id="ARBA00017306"/>
    </source>
</evidence>
<evidence type="ECO:0000256" key="5">
    <source>
        <dbReference type="ARBA" id="ARBA00023163"/>
    </source>
</evidence>
<dbReference type="Pfam" id="PF05236">
    <property type="entry name" value="TAF4"/>
    <property type="match status" value="1"/>
</dbReference>
<keyword evidence="4" id="KW-0805">Transcription regulation</keyword>
<keyword evidence="5" id="KW-0804">Transcription</keyword>
<evidence type="ECO:0000256" key="4">
    <source>
        <dbReference type="ARBA" id="ARBA00023015"/>
    </source>
</evidence>
<feature type="compositionally biased region" description="Pro residues" evidence="9">
    <location>
        <begin position="7"/>
        <end position="18"/>
    </location>
</feature>
<comment type="subcellular location">
    <subcellularLocation>
        <location evidence="1">Nucleus</location>
    </subcellularLocation>
</comment>
<keyword evidence="12" id="KW-1185">Reference proteome</keyword>
<evidence type="ECO:0000256" key="1">
    <source>
        <dbReference type="ARBA" id="ARBA00004123"/>
    </source>
</evidence>
<accession>A0AAE0TS93</accession>
<feature type="compositionally biased region" description="Polar residues" evidence="9">
    <location>
        <begin position="98"/>
        <end position="113"/>
    </location>
</feature>
<evidence type="ECO:0000256" key="7">
    <source>
        <dbReference type="ARBA" id="ARBA00025346"/>
    </source>
</evidence>
<organism evidence="11 12">
    <name type="scientific">Recurvomyces mirabilis</name>
    <dbReference type="NCBI Taxonomy" id="574656"/>
    <lineage>
        <taxon>Eukaryota</taxon>
        <taxon>Fungi</taxon>
        <taxon>Dikarya</taxon>
        <taxon>Ascomycota</taxon>
        <taxon>Pezizomycotina</taxon>
        <taxon>Dothideomycetes</taxon>
        <taxon>Dothideomycetidae</taxon>
        <taxon>Mycosphaerellales</taxon>
        <taxon>Teratosphaeriaceae</taxon>
        <taxon>Recurvomyces</taxon>
    </lineage>
</organism>
<feature type="region of interest" description="Disordered" evidence="9">
    <location>
        <begin position="375"/>
        <end position="424"/>
    </location>
</feature>
<comment type="similarity">
    <text evidence="2">Belongs to the TAF4 family.</text>
</comment>
<comment type="function">
    <text evidence="7">Functions as a component of the DNA-binding general transcription factor complex TFIID. Binding of TFIID to a promoter (with or without TATA element) is the initial step in pre-initiation complex (PIC) formation. TFIID plays a key role in the regulation of gene expression by RNA polymerase II through different activities such as transcription activator interaction, core promoter recognition and selectivity, TFIIA and TFIIB interaction, chromatin modification (histone acetylation by TAF1), facilitation of DNA opening and initiation of transcription.</text>
</comment>
<dbReference type="InterPro" id="IPR007900">
    <property type="entry name" value="TAF4_C"/>
</dbReference>
<sequence length="671" mass="70405">MSNYAISPPPQKPAPRPFSPSAYPTPTTAGSPNMASPYGQPPPAKRQRLSPDARSPVGGGLPYMANPYNTYGNPYAQQAPVHSPYGSPASYASPQASFNTPQYHPQWQHSQPVTPAATAAAAAAPTPSRQMSPPQTQSSQSQMMPPPPRPNKDEKEERMNVDDIGDSLFGTGVNVKDEENNLHSTYGSFVSGQGSFTGSSTLSPNNSFNLLTQSTSFGSQNGPNGAFAGTIGRPQSQEEIEAEVKRKKAEATRARNERLQHHMENQFLQTNCIRKRMMERAHEHGVTVNTQGLWQKQPEPRTVSMMNGAGTEGLAAIDTRPEFTATKGDMFEQLMSLVSLAAGERLRGLVDDAYALSRARRYGDHGRVPPDFADIAVGEGEKKEDEVVQESITGTQWDKVPETDLLPNGTTKSATPPPSSRKTLTFQSATAAHLRQLSAADKRAEESRIARRSARRKAASDAAALTNGSADDAAAAGEGSAAEDIAAPKMSKKEIARKEKEEKKQTEKMSATTTNQTAAMMALGKNAKRFSWMSGGAAAGLQNRYKVSPGAAAAAGGAGGSGTVTPGGGGGAGAVLGGGAVVKAEGPGSPAAGTSAGGGGGGGAATAANFSAGSPQVASGADQTAQEVPDWGYWSELLPQNQGIQSRDWMFVLERDGKARLALQRLSTKLA</sequence>
<dbReference type="GO" id="GO:0005669">
    <property type="term" value="C:transcription factor TFIID complex"/>
    <property type="evidence" value="ECO:0007669"/>
    <property type="project" value="InterPro"/>
</dbReference>
<feature type="compositionally biased region" description="Basic and acidic residues" evidence="9">
    <location>
        <begin position="440"/>
        <end position="449"/>
    </location>
</feature>
<keyword evidence="6" id="KW-0539">Nucleus</keyword>
<evidence type="ECO:0000256" key="8">
    <source>
        <dbReference type="ARBA" id="ARBA00031747"/>
    </source>
</evidence>
<feature type="compositionally biased region" description="Polar residues" evidence="9">
    <location>
        <begin position="67"/>
        <end position="76"/>
    </location>
</feature>
<feature type="compositionally biased region" description="Polar residues" evidence="9">
    <location>
        <begin position="22"/>
        <end position="34"/>
    </location>
</feature>
<evidence type="ECO:0000256" key="9">
    <source>
        <dbReference type="SAM" id="MobiDB-lite"/>
    </source>
</evidence>
<name>A0AAE0TS93_9PEZI</name>
<comment type="caution">
    <text evidence="11">The sequence shown here is derived from an EMBL/GenBank/DDBJ whole genome shotgun (WGS) entry which is preliminary data.</text>
</comment>
<dbReference type="GO" id="GO:0006352">
    <property type="term" value="P:DNA-templated transcription initiation"/>
    <property type="evidence" value="ECO:0007669"/>
    <property type="project" value="InterPro"/>
</dbReference>
<dbReference type="Proteomes" id="UP001274830">
    <property type="component" value="Unassembled WGS sequence"/>
</dbReference>
<feature type="compositionally biased region" description="Low complexity" evidence="9">
    <location>
        <begin position="83"/>
        <end position="97"/>
    </location>
</feature>
<dbReference type="EMBL" id="JAUTXT010000048">
    <property type="protein sequence ID" value="KAK3671036.1"/>
    <property type="molecule type" value="Genomic_DNA"/>
</dbReference>
<feature type="domain" description="Transcription initiation factor TFIID component TAF4 C-terminal" evidence="10">
    <location>
        <begin position="334"/>
        <end position="658"/>
    </location>
</feature>
<evidence type="ECO:0000256" key="2">
    <source>
        <dbReference type="ARBA" id="ARBA00006178"/>
    </source>
</evidence>
<feature type="region of interest" description="Disordered" evidence="9">
    <location>
        <begin position="1"/>
        <end position="156"/>
    </location>
</feature>
<feature type="compositionally biased region" description="Polar residues" evidence="9">
    <location>
        <begin position="408"/>
        <end position="424"/>
    </location>
</feature>
<feature type="region of interest" description="Disordered" evidence="9">
    <location>
        <begin position="436"/>
        <end position="512"/>
    </location>
</feature>
<evidence type="ECO:0000313" key="11">
    <source>
        <dbReference type="EMBL" id="KAK3671036.1"/>
    </source>
</evidence>
<feature type="compositionally biased region" description="Low complexity" evidence="9">
    <location>
        <begin position="114"/>
        <end position="143"/>
    </location>
</feature>